<accession>A0A5C7AJ72</accession>
<evidence type="ECO:0000256" key="4">
    <source>
        <dbReference type="ARBA" id="ARBA00023136"/>
    </source>
</evidence>
<evidence type="ECO:0000256" key="3">
    <source>
        <dbReference type="ARBA" id="ARBA00022729"/>
    </source>
</evidence>
<comment type="similarity">
    <text evidence="2">Belongs to the SusD family.</text>
</comment>
<dbReference type="Gene3D" id="1.25.40.390">
    <property type="match status" value="1"/>
</dbReference>
<evidence type="ECO:0000256" key="1">
    <source>
        <dbReference type="ARBA" id="ARBA00004442"/>
    </source>
</evidence>
<dbReference type="OrthoDB" id="5694214at2"/>
<dbReference type="Pfam" id="PF07980">
    <property type="entry name" value="SusD_RagB"/>
    <property type="match status" value="1"/>
</dbReference>
<dbReference type="InterPro" id="IPR011990">
    <property type="entry name" value="TPR-like_helical_dom_sf"/>
</dbReference>
<evidence type="ECO:0000313" key="9">
    <source>
        <dbReference type="Proteomes" id="UP000321734"/>
    </source>
</evidence>
<keyword evidence="9" id="KW-1185">Reference proteome</keyword>
<evidence type="ECO:0000259" key="6">
    <source>
        <dbReference type="Pfam" id="PF07980"/>
    </source>
</evidence>
<sequence>MNKHIYKLILITFVGMLFTNCEDFLTFEEKGEPSTSVMWRTEADAFDAADGLYFWTATESITGRGMMWYVNVSDDMVTGRNQSQAALIKNFQYGERDNMDNWPTMYQIIKKANDIIANVPSMDISQDVKNKVLGQAYFLRGWAYLWIAPYYGDNDLNGGIPIVTEETSFDNMNQPRAKSVSDNYKMIISDFEKAASMLPFLQDWDKSQWGRPHKTAAFAYVAKAALYNAQYDETYYQKVVEYCDLVIPHHALLNNYADVFKIENNFSSEYIYGWTGNEEDGSKLPGVMLENKGWGLYNGWGYFMPTKELYDAFEPNDQRRSVTILAPGDAFKYLGTDKLYSSIQSSSGMQFNKYMDPFRPENAIGTTVNPNGNNMTTRLVIPLIRFSEVLLWKAEALIWQGKNGDEPFNMVRTRAGLQAISNASKQDLKNERRVELGGELTNRHLDLVRWGDAKEAYSKPLHGFKTTGVSESDNSTTIKAKTSVVEIWPARNFDPSVNHVFPIPRNMIDDSQGVIKQNIGY</sequence>
<protein>
    <submittedName>
        <fullName evidence="8">RagB/SusD family nutrient uptake outer membrane protein</fullName>
    </submittedName>
</protein>
<dbReference type="InterPro" id="IPR012944">
    <property type="entry name" value="SusD_RagB_dom"/>
</dbReference>
<evidence type="ECO:0000256" key="2">
    <source>
        <dbReference type="ARBA" id="ARBA00006275"/>
    </source>
</evidence>
<feature type="domain" description="SusD-like N-terminal" evidence="7">
    <location>
        <begin position="70"/>
        <end position="225"/>
    </location>
</feature>
<evidence type="ECO:0000256" key="5">
    <source>
        <dbReference type="ARBA" id="ARBA00023237"/>
    </source>
</evidence>
<proteinExistence type="inferred from homology"/>
<organism evidence="8 9">
    <name type="scientific">Gelidibacter salicanalis</name>
    <dbReference type="NCBI Taxonomy" id="291193"/>
    <lineage>
        <taxon>Bacteria</taxon>
        <taxon>Pseudomonadati</taxon>
        <taxon>Bacteroidota</taxon>
        <taxon>Flavobacteriia</taxon>
        <taxon>Flavobacteriales</taxon>
        <taxon>Flavobacteriaceae</taxon>
        <taxon>Gelidibacter</taxon>
    </lineage>
</organism>
<keyword evidence="3" id="KW-0732">Signal</keyword>
<dbReference type="EMBL" id="VORX01000003">
    <property type="protein sequence ID" value="TXE08387.1"/>
    <property type="molecule type" value="Genomic_DNA"/>
</dbReference>
<dbReference type="AlphaFoldDB" id="A0A5C7AJ72"/>
<dbReference type="RefSeq" id="WP_146892305.1">
    <property type="nucleotide sequence ID" value="NZ_VORX01000003.1"/>
</dbReference>
<name>A0A5C7AJ72_9FLAO</name>
<evidence type="ECO:0000259" key="7">
    <source>
        <dbReference type="Pfam" id="PF14322"/>
    </source>
</evidence>
<gene>
    <name evidence="8" type="ORF">ES711_07715</name>
</gene>
<dbReference type="Proteomes" id="UP000321734">
    <property type="component" value="Unassembled WGS sequence"/>
</dbReference>
<dbReference type="Pfam" id="PF14322">
    <property type="entry name" value="SusD-like_3"/>
    <property type="match status" value="1"/>
</dbReference>
<comment type="subcellular location">
    <subcellularLocation>
        <location evidence="1">Cell outer membrane</location>
    </subcellularLocation>
</comment>
<feature type="domain" description="RagB/SusD" evidence="6">
    <location>
        <begin position="296"/>
        <end position="521"/>
    </location>
</feature>
<reference evidence="8 9" key="1">
    <citation type="submission" date="2019-08" db="EMBL/GenBank/DDBJ databases">
        <title>Genome sequence of Gelidibacter salicanalis IC162T.</title>
        <authorList>
            <person name="Bowman J.P."/>
        </authorList>
    </citation>
    <scope>NUCLEOTIDE SEQUENCE [LARGE SCALE GENOMIC DNA]</scope>
    <source>
        <strain evidence="8 9">IC162</strain>
    </source>
</reference>
<dbReference type="GO" id="GO:0009279">
    <property type="term" value="C:cell outer membrane"/>
    <property type="evidence" value="ECO:0007669"/>
    <property type="project" value="UniProtKB-SubCell"/>
</dbReference>
<comment type="caution">
    <text evidence="8">The sequence shown here is derived from an EMBL/GenBank/DDBJ whole genome shotgun (WGS) entry which is preliminary data.</text>
</comment>
<dbReference type="InterPro" id="IPR033985">
    <property type="entry name" value="SusD-like_N"/>
</dbReference>
<evidence type="ECO:0000313" key="8">
    <source>
        <dbReference type="EMBL" id="TXE08387.1"/>
    </source>
</evidence>
<keyword evidence="5" id="KW-0998">Cell outer membrane</keyword>
<dbReference type="SUPFAM" id="SSF48452">
    <property type="entry name" value="TPR-like"/>
    <property type="match status" value="1"/>
</dbReference>
<keyword evidence="4" id="KW-0472">Membrane</keyword>